<accession>A0A4Q0Q7F2</accession>
<sequence>MTTPFLSSKAKTASVCNDIPNIADTRTRIIADTDVRERQNAQPSQRVGVFADIRTSPPLRGDALSAIPQRVEMRAALRAALGSLLLSRTALLGRIQ</sequence>
<comment type="caution">
    <text evidence="1">The sequence shown here is derived from an EMBL/GenBank/DDBJ whole genome shotgun (WGS) entry which is preliminary data.</text>
</comment>
<dbReference type="AlphaFoldDB" id="A0A4Q0Q7F2"/>
<dbReference type="EMBL" id="RKMK01000060">
    <property type="protein sequence ID" value="RXG85257.1"/>
    <property type="molecule type" value="Genomic_DNA"/>
</dbReference>
<protein>
    <submittedName>
        <fullName evidence="1">Uncharacterized protein</fullName>
    </submittedName>
</protein>
<gene>
    <name evidence="1" type="ORF">EAS61_36750</name>
</gene>
<evidence type="ECO:0000313" key="1">
    <source>
        <dbReference type="EMBL" id="RXG85257.1"/>
    </source>
</evidence>
<reference evidence="1 2" key="1">
    <citation type="submission" date="2018-11" db="EMBL/GenBank/DDBJ databases">
        <title>Bradyrhizobium sp. nov., isolated from effective nodules of peanut in China.</title>
        <authorList>
            <person name="Li Y."/>
        </authorList>
    </citation>
    <scope>NUCLEOTIDE SEQUENCE [LARGE SCALE GENOMIC DNA]</scope>
    <source>
        <strain evidence="1 2">CCBAU 51770</strain>
    </source>
</reference>
<evidence type="ECO:0000313" key="2">
    <source>
        <dbReference type="Proteomes" id="UP000290174"/>
    </source>
</evidence>
<name>A0A4Q0Q7F2_9BRAD</name>
<proteinExistence type="predicted"/>
<dbReference type="Proteomes" id="UP000290174">
    <property type="component" value="Unassembled WGS sequence"/>
</dbReference>
<organism evidence="1 2">
    <name type="scientific">Bradyrhizobium zhanjiangense</name>
    <dbReference type="NCBI Taxonomy" id="1325107"/>
    <lineage>
        <taxon>Bacteria</taxon>
        <taxon>Pseudomonadati</taxon>
        <taxon>Pseudomonadota</taxon>
        <taxon>Alphaproteobacteria</taxon>
        <taxon>Hyphomicrobiales</taxon>
        <taxon>Nitrobacteraceae</taxon>
        <taxon>Bradyrhizobium</taxon>
    </lineage>
</organism>